<keyword evidence="11" id="KW-1185">Reference proteome</keyword>
<dbReference type="InterPro" id="IPR016040">
    <property type="entry name" value="NAD(P)-bd_dom"/>
</dbReference>
<feature type="domain" description="NAD(P)-binding" evidence="9">
    <location>
        <begin position="5"/>
        <end position="320"/>
    </location>
</feature>
<gene>
    <name evidence="10" type="primary">rfbB</name>
    <name evidence="10" type="ORF">GTO89_08655</name>
</gene>
<dbReference type="FunFam" id="3.40.50.720:FF:000304">
    <property type="entry name" value="UDP-glucose 4,6-dehydratase"/>
    <property type="match status" value="1"/>
</dbReference>
<evidence type="ECO:0000256" key="7">
    <source>
        <dbReference type="ARBA" id="ARBA00023239"/>
    </source>
</evidence>
<dbReference type="NCBIfam" id="TIGR01181">
    <property type="entry name" value="dTDP_gluc_dehyt"/>
    <property type="match status" value="1"/>
</dbReference>
<dbReference type="InterPro" id="IPR036291">
    <property type="entry name" value="NAD(P)-bd_dom_sf"/>
</dbReference>
<name>A0A845LCL8_HELGE</name>
<evidence type="ECO:0000256" key="4">
    <source>
        <dbReference type="ARBA" id="ARBA00011990"/>
    </source>
</evidence>
<evidence type="ECO:0000256" key="1">
    <source>
        <dbReference type="ARBA" id="ARBA00001539"/>
    </source>
</evidence>
<dbReference type="AlphaFoldDB" id="A0A845LCL8"/>
<evidence type="ECO:0000313" key="10">
    <source>
        <dbReference type="EMBL" id="MZP43104.1"/>
    </source>
</evidence>
<dbReference type="Pfam" id="PF16363">
    <property type="entry name" value="GDP_Man_Dehyd"/>
    <property type="match status" value="1"/>
</dbReference>
<evidence type="ECO:0000256" key="8">
    <source>
        <dbReference type="RuleBase" id="RU004473"/>
    </source>
</evidence>
<dbReference type="Gene3D" id="3.90.25.10">
    <property type="entry name" value="UDP-galactose 4-epimerase, domain 1"/>
    <property type="match status" value="1"/>
</dbReference>
<comment type="similarity">
    <text evidence="3 8">Belongs to the NAD(P)-dependent epimerase/dehydratase family. dTDP-glucose dehydratase subfamily.</text>
</comment>
<dbReference type="Proteomes" id="UP000471031">
    <property type="component" value="Unassembled WGS sequence"/>
</dbReference>
<organism evidence="10 11">
    <name type="scientific">Heliomicrobium gestii</name>
    <name type="common">Heliobacterium gestii</name>
    <dbReference type="NCBI Taxonomy" id="2699"/>
    <lineage>
        <taxon>Bacteria</taxon>
        <taxon>Bacillati</taxon>
        <taxon>Bacillota</taxon>
        <taxon>Clostridia</taxon>
        <taxon>Eubacteriales</taxon>
        <taxon>Heliobacteriaceae</taxon>
        <taxon>Heliomicrobium</taxon>
    </lineage>
</organism>
<accession>A0A845LCL8</accession>
<evidence type="ECO:0000256" key="3">
    <source>
        <dbReference type="ARBA" id="ARBA00008178"/>
    </source>
</evidence>
<dbReference type="RefSeq" id="WP_161261673.1">
    <property type="nucleotide sequence ID" value="NZ_JAFBDC010000005.1"/>
</dbReference>
<dbReference type="GO" id="GO:0008460">
    <property type="term" value="F:dTDP-glucose 4,6-dehydratase activity"/>
    <property type="evidence" value="ECO:0007669"/>
    <property type="project" value="UniProtKB-EC"/>
</dbReference>
<reference evidence="10 11" key="1">
    <citation type="submission" date="2020-01" db="EMBL/GenBank/DDBJ databases">
        <title>Whole genome sequence of Heliobacterium gestii DSM 11169.</title>
        <authorList>
            <person name="Kyndt J.A."/>
            <person name="Meyer T.E."/>
        </authorList>
    </citation>
    <scope>NUCLEOTIDE SEQUENCE [LARGE SCALE GENOMIC DNA]</scope>
    <source>
        <strain evidence="10 11">DSM 11169</strain>
    </source>
</reference>
<dbReference type="CDD" id="cd05246">
    <property type="entry name" value="dTDP_GD_SDR_e"/>
    <property type="match status" value="1"/>
</dbReference>
<comment type="cofactor">
    <cofactor evidence="2 8">
        <name>NAD(+)</name>
        <dbReference type="ChEBI" id="CHEBI:57540"/>
    </cofactor>
</comment>
<proteinExistence type="inferred from homology"/>
<dbReference type="PANTHER" id="PTHR43000">
    <property type="entry name" value="DTDP-D-GLUCOSE 4,6-DEHYDRATASE-RELATED"/>
    <property type="match status" value="1"/>
</dbReference>
<dbReference type="EMBL" id="WXEX01000006">
    <property type="protein sequence ID" value="MZP43104.1"/>
    <property type="molecule type" value="Genomic_DNA"/>
</dbReference>
<dbReference type="InterPro" id="IPR005888">
    <property type="entry name" value="dTDP_Gluc_deHydtase"/>
</dbReference>
<keyword evidence="7 8" id="KW-0456">Lyase</keyword>
<dbReference type="OrthoDB" id="9811743at2"/>
<evidence type="ECO:0000256" key="6">
    <source>
        <dbReference type="ARBA" id="ARBA00023027"/>
    </source>
</evidence>
<dbReference type="GO" id="GO:0009225">
    <property type="term" value="P:nucleotide-sugar metabolic process"/>
    <property type="evidence" value="ECO:0007669"/>
    <property type="project" value="InterPro"/>
</dbReference>
<evidence type="ECO:0000256" key="5">
    <source>
        <dbReference type="ARBA" id="ARBA00016977"/>
    </source>
</evidence>
<evidence type="ECO:0000256" key="2">
    <source>
        <dbReference type="ARBA" id="ARBA00001911"/>
    </source>
</evidence>
<dbReference type="SUPFAM" id="SSF51735">
    <property type="entry name" value="NAD(P)-binding Rossmann-fold domains"/>
    <property type="match status" value="1"/>
</dbReference>
<dbReference type="Gene3D" id="3.40.50.720">
    <property type="entry name" value="NAD(P)-binding Rossmann-like Domain"/>
    <property type="match status" value="1"/>
</dbReference>
<evidence type="ECO:0000259" key="9">
    <source>
        <dbReference type="Pfam" id="PF16363"/>
    </source>
</evidence>
<keyword evidence="6" id="KW-0520">NAD</keyword>
<protein>
    <recommendedName>
        <fullName evidence="5 8">dTDP-glucose 4,6-dehydratase</fullName>
        <ecNumber evidence="4 8">4.2.1.46</ecNumber>
    </recommendedName>
</protein>
<evidence type="ECO:0000313" key="11">
    <source>
        <dbReference type="Proteomes" id="UP000471031"/>
    </source>
</evidence>
<sequence>MKTILVTGGAGFIGSTFLNMMVKRYPDIRFINVDKLTYAANLHNLKEIESLDNYDFVQCDIADALTVHRVFEQYKPDTVVHFAAESHVDRSILTPGAFIKTNILGTYNLLEACRQLWQTVAEGKIFHHISTDEVYGSLSETGLFTEMSRLDPSSPYSASKASSDLLVKAYHKTYHLPVKLTNCSNNYGPRQFPEKLIPLIILNALASKPLPVYGNGKNVRDWLYVDDHCEAIWLVMTEGRLGETYNVGGNCEMKNIDVVESICQIVAEESGCDTEELRRLITFVDDRPGHDLRYAVDTLKISTELGWAPKETFNSGLRKTVRWYMENSEWIDKAISRK</sequence>
<dbReference type="EC" id="4.2.1.46" evidence="4 8"/>
<comment type="caution">
    <text evidence="10">The sequence shown here is derived from an EMBL/GenBank/DDBJ whole genome shotgun (WGS) entry which is preliminary data.</text>
</comment>
<comment type="catalytic activity">
    <reaction evidence="1 8">
        <text>dTDP-alpha-D-glucose = dTDP-4-dehydro-6-deoxy-alpha-D-glucose + H2O</text>
        <dbReference type="Rhea" id="RHEA:17221"/>
        <dbReference type="ChEBI" id="CHEBI:15377"/>
        <dbReference type="ChEBI" id="CHEBI:57477"/>
        <dbReference type="ChEBI" id="CHEBI:57649"/>
        <dbReference type="EC" id="4.2.1.46"/>
    </reaction>
</comment>